<proteinExistence type="predicted"/>
<organism evidence="3 4">
    <name type="scientific">Flavobacterium frigidarium</name>
    <dbReference type="NCBI Taxonomy" id="99286"/>
    <lineage>
        <taxon>Bacteria</taxon>
        <taxon>Pseudomonadati</taxon>
        <taxon>Bacteroidota</taxon>
        <taxon>Flavobacteriia</taxon>
        <taxon>Flavobacteriales</taxon>
        <taxon>Flavobacteriaceae</taxon>
        <taxon>Flavobacterium</taxon>
    </lineage>
</organism>
<evidence type="ECO:0000313" key="3">
    <source>
        <dbReference type="EMBL" id="MEZ7516206.1"/>
    </source>
</evidence>
<dbReference type="InterPro" id="IPR035940">
    <property type="entry name" value="CAP_sf"/>
</dbReference>
<dbReference type="Proteomes" id="UP001568894">
    <property type="component" value="Unassembled WGS sequence"/>
</dbReference>
<dbReference type="SUPFAM" id="SSF55797">
    <property type="entry name" value="PR-1-like"/>
    <property type="match status" value="1"/>
</dbReference>
<feature type="chain" id="PRO_5045179042" evidence="1">
    <location>
        <begin position="26"/>
        <end position="166"/>
    </location>
</feature>
<evidence type="ECO:0000313" key="4">
    <source>
        <dbReference type="Proteomes" id="UP001568894"/>
    </source>
</evidence>
<dbReference type="PANTHER" id="PTHR31157:SF1">
    <property type="entry name" value="SCP DOMAIN-CONTAINING PROTEIN"/>
    <property type="match status" value="1"/>
</dbReference>
<dbReference type="RefSeq" id="WP_371571290.1">
    <property type="nucleotide sequence ID" value="NZ_JASMRN010000011.1"/>
</dbReference>
<keyword evidence="1" id="KW-0732">Signal</keyword>
<dbReference type="InterPro" id="IPR014044">
    <property type="entry name" value="CAP_dom"/>
</dbReference>
<sequence>MKTNILHLILTLSILLIFTSCSSDAMDLIADKASAKSVSYSYNSDEIDTIELINDYRESVGLNRLEKLSFLSVKADEHTNYMIDKAVASHDGFTKRCNEVIKTVSASKVGENVAFNYNLSSKAFDAWLKSSKHKENIEGNFTHIGVAITKSDKTGKKYYTTIFAKI</sequence>
<evidence type="ECO:0000259" key="2">
    <source>
        <dbReference type="Pfam" id="PF00188"/>
    </source>
</evidence>
<dbReference type="Pfam" id="PF00188">
    <property type="entry name" value="CAP"/>
    <property type="match status" value="1"/>
</dbReference>
<reference evidence="3 4" key="1">
    <citation type="submission" date="2023-05" db="EMBL/GenBank/DDBJ databases">
        <title>Adaptations of aquatic viruses from atmosphere-close ecosystems of the Central Arctic Ocean.</title>
        <authorList>
            <person name="Rahlff J."/>
            <person name="Holmfeldt K."/>
        </authorList>
    </citation>
    <scope>NUCLEOTIDE SEQUENCE [LARGE SCALE GENOMIC DNA]</scope>
    <source>
        <strain evidence="3 4">Arc14</strain>
    </source>
</reference>
<dbReference type="CDD" id="cd05379">
    <property type="entry name" value="CAP_bacterial"/>
    <property type="match status" value="1"/>
</dbReference>
<gene>
    <name evidence="3" type="ORF">QO192_13055</name>
</gene>
<evidence type="ECO:0000256" key="1">
    <source>
        <dbReference type="SAM" id="SignalP"/>
    </source>
</evidence>
<dbReference type="PANTHER" id="PTHR31157">
    <property type="entry name" value="SCP DOMAIN-CONTAINING PROTEIN"/>
    <property type="match status" value="1"/>
</dbReference>
<accession>A0ABV4KF28</accession>
<name>A0ABV4KF28_9FLAO</name>
<comment type="caution">
    <text evidence="3">The sequence shown here is derived from an EMBL/GenBank/DDBJ whole genome shotgun (WGS) entry which is preliminary data.</text>
</comment>
<feature type="signal peptide" evidence="1">
    <location>
        <begin position="1"/>
        <end position="25"/>
    </location>
</feature>
<feature type="domain" description="SCP" evidence="2">
    <location>
        <begin position="51"/>
        <end position="161"/>
    </location>
</feature>
<keyword evidence="4" id="KW-1185">Reference proteome</keyword>
<dbReference type="PROSITE" id="PS51257">
    <property type="entry name" value="PROKAR_LIPOPROTEIN"/>
    <property type="match status" value="1"/>
</dbReference>
<protein>
    <submittedName>
        <fullName evidence="3">CAP domain-containing protein</fullName>
    </submittedName>
</protein>
<dbReference type="Gene3D" id="3.40.33.10">
    <property type="entry name" value="CAP"/>
    <property type="match status" value="1"/>
</dbReference>
<dbReference type="EMBL" id="JASMRN010000011">
    <property type="protein sequence ID" value="MEZ7516206.1"/>
    <property type="molecule type" value="Genomic_DNA"/>
</dbReference>